<feature type="compositionally biased region" description="Gly residues" evidence="2">
    <location>
        <begin position="392"/>
        <end position="402"/>
    </location>
</feature>
<dbReference type="SMART" id="SM00028">
    <property type="entry name" value="TPR"/>
    <property type="match status" value="6"/>
</dbReference>
<feature type="compositionally biased region" description="Acidic residues" evidence="2">
    <location>
        <begin position="903"/>
        <end position="912"/>
    </location>
</feature>
<feature type="compositionally biased region" description="Basic and acidic residues" evidence="2">
    <location>
        <begin position="885"/>
        <end position="902"/>
    </location>
</feature>
<feature type="compositionally biased region" description="Acidic residues" evidence="2">
    <location>
        <begin position="32"/>
        <end position="41"/>
    </location>
</feature>
<proteinExistence type="predicted"/>
<keyword evidence="1" id="KW-0802">TPR repeat</keyword>
<dbReference type="PANTHER" id="PTHR23082:SF0">
    <property type="entry name" value="GENERAL TRANSCRIPTION FACTOR 3C POLYPEPTIDE 3"/>
    <property type="match status" value="1"/>
</dbReference>
<evidence type="ECO:0008006" key="5">
    <source>
        <dbReference type="Google" id="ProtNLM"/>
    </source>
</evidence>
<protein>
    <recommendedName>
        <fullName evidence="5">TPR-like protein</fullName>
    </recommendedName>
</protein>
<reference evidence="3" key="1">
    <citation type="submission" date="2022-08" db="EMBL/GenBank/DDBJ databases">
        <authorList>
            <consortium name="DOE Joint Genome Institute"/>
            <person name="Min B."/>
            <person name="Riley R."/>
            <person name="Sierra-Patev S."/>
            <person name="Naranjo-Ortiz M."/>
            <person name="Looney B."/>
            <person name="Konkel Z."/>
            <person name="Slot J.C."/>
            <person name="Sakamoto Y."/>
            <person name="Steenwyk J.L."/>
            <person name="Rokas A."/>
            <person name="Carro J."/>
            <person name="Camarero S."/>
            <person name="Ferreira P."/>
            <person name="Molpeceres G."/>
            <person name="Ruiz-Duenas F.J."/>
            <person name="Serrano A."/>
            <person name="Henrissat B."/>
            <person name="Drula E."/>
            <person name="Hughes K.W."/>
            <person name="Mata J.L."/>
            <person name="Ishikawa N.K."/>
            <person name="Vargas-Isla R."/>
            <person name="Ushijima S."/>
            <person name="Smith C.A."/>
            <person name="Ahrendt S."/>
            <person name="Andreopoulos W."/>
            <person name="He G."/>
            <person name="Labutti K."/>
            <person name="Lipzen A."/>
            <person name="Ng V."/>
            <person name="Sandor L."/>
            <person name="Barry K."/>
            <person name="Martinez A.T."/>
            <person name="Xiao Y."/>
            <person name="Gibbons J.G."/>
            <person name="Terashima K."/>
            <person name="Hibbett D.S."/>
            <person name="Grigoriev I.V."/>
        </authorList>
    </citation>
    <scope>NUCLEOTIDE SEQUENCE</scope>
    <source>
        <strain evidence="3">TFB9207</strain>
    </source>
</reference>
<feature type="region of interest" description="Disordered" evidence="2">
    <location>
        <begin position="882"/>
        <end position="930"/>
    </location>
</feature>
<dbReference type="GO" id="GO:0006383">
    <property type="term" value="P:transcription by RNA polymerase III"/>
    <property type="evidence" value="ECO:0007669"/>
    <property type="project" value="InterPro"/>
</dbReference>
<evidence type="ECO:0000256" key="1">
    <source>
        <dbReference type="PROSITE-ProRule" id="PRU00339"/>
    </source>
</evidence>
<evidence type="ECO:0000313" key="4">
    <source>
        <dbReference type="Proteomes" id="UP001163846"/>
    </source>
</evidence>
<feature type="region of interest" description="Disordered" evidence="2">
    <location>
        <begin position="687"/>
        <end position="707"/>
    </location>
</feature>
<dbReference type="AlphaFoldDB" id="A0AA38P4Z6"/>
<dbReference type="InterPro" id="IPR019734">
    <property type="entry name" value="TPR_rpt"/>
</dbReference>
<dbReference type="Proteomes" id="UP001163846">
    <property type="component" value="Unassembled WGS sequence"/>
</dbReference>
<feature type="compositionally biased region" description="Polar residues" evidence="2">
    <location>
        <begin position="369"/>
        <end position="391"/>
    </location>
</feature>
<dbReference type="EMBL" id="MU806320">
    <property type="protein sequence ID" value="KAJ3836438.1"/>
    <property type="molecule type" value="Genomic_DNA"/>
</dbReference>
<organism evidence="3 4">
    <name type="scientific">Lentinula raphanica</name>
    <dbReference type="NCBI Taxonomy" id="153919"/>
    <lineage>
        <taxon>Eukaryota</taxon>
        <taxon>Fungi</taxon>
        <taxon>Dikarya</taxon>
        <taxon>Basidiomycota</taxon>
        <taxon>Agaricomycotina</taxon>
        <taxon>Agaricomycetes</taxon>
        <taxon>Agaricomycetidae</taxon>
        <taxon>Agaricales</taxon>
        <taxon>Marasmiineae</taxon>
        <taxon>Omphalotaceae</taxon>
        <taxon>Lentinula</taxon>
    </lineage>
</organism>
<feature type="compositionally biased region" description="Polar residues" evidence="2">
    <location>
        <begin position="557"/>
        <end position="592"/>
    </location>
</feature>
<dbReference type="InterPro" id="IPR039340">
    <property type="entry name" value="Tfc4/TFIIIC-102/Sfc4"/>
</dbReference>
<evidence type="ECO:0000256" key="2">
    <source>
        <dbReference type="SAM" id="MobiDB-lite"/>
    </source>
</evidence>
<dbReference type="InterPro" id="IPR011990">
    <property type="entry name" value="TPR-like_helical_dom_sf"/>
</dbReference>
<dbReference type="SUPFAM" id="SSF48452">
    <property type="entry name" value="TPR-like"/>
    <property type="match status" value="2"/>
</dbReference>
<name>A0AA38P4Z6_9AGAR</name>
<dbReference type="GO" id="GO:0000127">
    <property type="term" value="C:transcription factor TFIIIC complex"/>
    <property type="evidence" value="ECO:0007669"/>
    <property type="project" value="TreeGrafter"/>
</dbReference>
<feature type="repeat" description="TPR" evidence="1">
    <location>
        <begin position="183"/>
        <end position="216"/>
    </location>
</feature>
<keyword evidence="4" id="KW-1185">Reference proteome</keyword>
<dbReference type="Gene3D" id="1.25.40.10">
    <property type="entry name" value="Tetratricopeptide repeat domain"/>
    <property type="match status" value="3"/>
</dbReference>
<feature type="repeat" description="TPR" evidence="1">
    <location>
        <begin position="1016"/>
        <end position="1049"/>
    </location>
</feature>
<sequence>MLIEDEPEDFQKSSDFDDSDGSLTVSFSSSYEESEDDEEPESTSGLAVVENEIEGDFDRLVQDIRQRNDPSLAKDWDINIQDEEQAFKDDLRAAAGIGKRRKGKSRASGPALSQQVRSLIGDGNQAFVDSNLPEAIRIMQEVIRIEPRATSAWSVLAQCYEDMNQKDRALQLRIMAAHLSHDAEEWDRLAHESRNLGFNQQALYCYRKLYSLDPSNVDALWDRATLAKEIGELKIARQSFLSILKRFPHDLTVLSEIRPILVELGDLATCTTLFQNAFDHYKECFPSGSGPISGPPGTESTSSIVPGGGFSMINLLVLADLYNTVGEHDNAVQVIKTGSRWLQGRGDQKYWDLLEDDREFDPEGFQRVPQGTASTLGDSDTASTSKVTHTGSAGGPNNVGGRGTVEMQSGYFPLDVNARHRLAIARIKMGDVNEGMIHANVVLQEDALDYAPLFIEIADAYYERGMWAEAKPIYEILGTNSSTSSVYILLQIASCLRMLDELKDAAEIYEHVRLADPNNNDAKMKLAEIYEIMNEPRKALDLVYQVIDSRKRRTRDPSQANGSSATGNPSTSLFSEKNAKPSTQSRSNNQNRLTQAQLKQLEAEKEREVLRSYNRVVEIWAGMLKEREAAAKELETGMQASKTIMQHGAAPEGPVEREWMLEAEKLVDTFRETRNLFTAARHNPFRGMFPKRRTRRPKDSADLEADEDRMASRLQLDLQIERSSQKFSKTDGVDIFRGISFNNWLHMILQYCFILTRRDQYELADEILRHILLSNAYMTPEFQVSIRLALISCAIEMHHFPVVVEQCRKLISSNQFNNEMYRLLLASLSSGLRPTDSFITSTLQKFFFREMKLSDVAVKDRELLKWNVALKRWAPILPSTLSSGGRKDRDKDKDKDLDKDLGDDPGEEDSDEAGGGAGGTDTTDRPALPTKDNPLTVAIYGQMCIAAKSYQSAIFYLLHAYDYCPDDAMVSLSLAIASIGRAMQRQSDNRHHLIAQGMAFLSKYRTLHAANPAHLSEVEYNFGRTFQQLGLHSHAVNHYERVLQMADKQGDNNFAKEAAYNLSLIYVLTGASPLAELLYRRWLSL</sequence>
<dbReference type="PROSITE" id="PS50005">
    <property type="entry name" value="TPR"/>
    <property type="match status" value="2"/>
</dbReference>
<accession>A0AA38P4Z6</accession>
<dbReference type="PANTHER" id="PTHR23082">
    <property type="entry name" value="TRANSCRIPTION INITIATION FACTOR IIIC TFIIIC , POLYPEPTIDE 3-RELATED"/>
    <property type="match status" value="1"/>
</dbReference>
<feature type="region of interest" description="Disordered" evidence="2">
    <location>
        <begin position="364"/>
        <end position="402"/>
    </location>
</feature>
<gene>
    <name evidence="3" type="ORF">F5878DRAFT_259541</name>
</gene>
<comment type="caution">
    <text evidence="3">The sequence shown here is derived from an EMBL/GenBank/DDBJ whole genome shotgun (WGS) entry which is preliminary data.</text>
</comment>
<evidence type="ECO:0000313" key="3">
    <source>
        <dbReference type="EMBL" id="KAJ3836438.1"/>
    </source>
</evidence>
<feature type="region of interest" description="Disordered" evidence="2">
    <location>
        <begin position="551"/>
        <end position="592"/>
    </location>
</feature>
<feature type="region of interest" description="Disordered" evidence="2">
    <location>
        <begin position="1"/>
        <end position="48"/>
    </location>
</feature>